<evidence type="ECO:0000256" key="10">
    <source>
        <dbReference type="PROSITE-ProRule" id="PRU00723"/>
    </source>
</evidence>
<dbReference type="PROSITE" id="PS50103">
    <property type="entry name" value="ZF_C3H1"/>
    <property type="match status" value="5"/>
</dbReference>
<sequence length="934" mass="101860">MEEREALKRQIELLQNLIDKHKSVHGDTPFARVEQRQPEAPTSAQGRSTSVIHPQSSRGRLYAPQSHAGWRKTYSLRNKNSQSSAGHPLAFTSSSVHQSSSHSVPRSTSLPSHSRGEGSNGAKTASLSPGISQQKREGLIKSITGIRRKTTDALKKMGAADGEGGSSSTGASLQHETLQRTTRELQQSAESRRVLLLEKKISSSSEALSSVKTSTSRTLNSSSQEQMKPTLPSKTSTETQQTIKTTTPTSVIASSTLPPPSALSQVSKQPSTIPISHTSQGQIGESFVKKSKFTWIKNKNVGGVEPKQANSISSPTGKALSASPTTVSRVAGGSSPLVTVSKRTPAKKLPRKLSSVPVALRTSKYKWVSSSSGAQVKISRKSLSPKAVTLSQRAQEKGEAIKKVRTASIPPANLKQEIAGSSTSSTLSSRYCWKAGDQSTSPTVTGGAAVARRRSAFHWTSEKSNKGVRGLLVSYPSGTKRFALTPSSSPGGFKLCSRMKIIRKSVSSGGGSERGISPSAAKYSPQGRMHRSIRSPIAVRRTPSRELVSFGRHKLRRLPHTTSRTSAASSSQRSPASQRVYRTRYKIVTRPGSSVAPTRHYNPALSWRAKRIQSARSFLQSRLRAPPHDRHLSPTQHWRGSRICWIRGSLYQVSANKLSRTVASNMSINRTGRFLSTAQVSSTNPNFSRPYSTRHLASRAVQRSLAIIRHAHQKKPPKQYCMYYNRFGKCNRGNSCPYIHDPDKVAVCTRFLRGTCKQADGTCPFSHKVAKEKMPVCSYFLKGICNNSNCPYSHVYVSRKAEVCEDFVKGYCPEGEKCKKKHTLVCPDFSKTGSCARGARCKLQHRQRAKRSASNTATATVKRARIKEPSKRPCLSVLIPEVSQVAPSEPTKGPLVLPSFISLSSSPEEADAPDTPLAETSQVKEKKLQIKPRL</sequence>
<dbReference type="OMA" id="VSCRTNK"/>
<evidence type="ECO:0000256" key="1">
    <source>
        <dbReference type="ARBA" id="ARBA00022723"/>
    </source>
</evidence>
<feature type="zinc finger region" description="C3H1-type" evidence="10">
    <location>
        <begin position="715"/>
        <end position="743"/>
    </location>
</feature>
<organism evidence="13 14">
    <name type="scientific">Sparus aurata</name>
    <name type="common">Gilthead sea bream</name>
    <dbReference type="NCBI Taxonomy" id="8175"/>
    <lineage>
        <taxon>Eukaryota</taxon>
        <taxon>Metazoa</taxon>
        <taxon>Chordata</taxon>
        <taxon>Craniata</taxon>
        <taxon>Vertebrata</taxon>
        <taxon>Euteleostomi</taxon>
        <taxon>Actinopterygii</taxon>
        <taxon>Neopterygii</taxon>
        <taxon>Teleostei</taxon>
        <taxon>Neoteleostei</taxon>
        <taxon>Acanthomorphata</taxon>
        <taxon>Eupercaria</taxon>
        <taxon>Spariformes</taxon>
        <taxon>Sparidae</taxon>
        <taxon>Sparus</taxon>
    </lineage>
</organism>
<dbReference type="Gene3D" id="4.10.1000.10">
    <property type="entry name" value="Zinc finger, CCCH-type"/>
    <property type="match status" value="2"/>
</dbReference>
<reference evidence="13" key="3">
    <citation type="submission" date="2025-09" db="UniProtKB">
        <authorList>
            <consortium name="Ensembl"/>
        </authorList>
    </citation>
    <scope>IDENTIFICATION</scope>
</reference>
<feature type="region of interest" description="Disordered" evidence="11">
    <location>
        <begin position="555"/>
        <end position="578"/>
    </location>
</feature>
<feature type="compositionally biased region" description="Polar residues" evidence="11">
    <location>
        <begin position="121"/>
        <end position="133"/>
    </location>
</feature>
<dbReference type="Proteomes" id="UP000472265">
    <property type="component" value="Chromosome 11"/>
</dbReference>
<feature type="domain" description="C3H1-type" evidence="12">
    <location>
        <begin position="826"/>
        <end position="848"/>
    </location>
</feature>
<feature type="compositionally biased region" description="Polar residues" evidence="11">
    <location>
        <begin position="217"/>
        <end position="227"/>
    </location>
</feature>
<dbReference type="Ensembl" id="ENSSAUT00010051312.1">
    <property type="protein sequence ID" value="ENSSAUP00010048792.1"/>
    <property type="gene ID" value="ENSSAUG00010020333.1"/>
</dbReference>
<feature type="region of interest" description="Disordered" evidence="11">
    <location>
        <begin position="206"/>
        <end position="281"/>
    </location>
</feature>
<evidence type="ECO:0000256" key="4">
    <source>
        <dbReference type="ARBA" id="ARBA00022833"/>
    </source>
</evidence>
<dbReference type="CTD" id="23144"/>
<reference evidence="13" key="1">
    <citation type="submission" date="2021-04" db="EMBL/GenBank/DDBJ databases">
        <authorList>
            <consortium name="Wellcome Sanger Institute Data Sharing"/>
        </authorList>
    </citation>
    <scope>NUCLEOTIDE SEQUENCE [LARGE SCALE GENOMIC DNA]</scope>
</reference>
<feature type="domain" description="C3H1-type" evidence="12">
    <location>
        <begin position="715"/>
        <end position="743"/>
    </location>
</feature>
<dbReference type="PANTHER" id="PTHR46156">
    <property type="entry name" value="CCCH ZINGC FINGER"/>
    <property type="match status" value="1"/>
</dbReference>
<keyword evidence="4 10" id="KW-0862">Zinc</keyword>
<feature type="zinc finger region" description="C3H1-type" evidence="10">
    <location>
        <begin position="747"/>
        <end position="770"/>
    </location>
</feature>
<dbReference type="FunFam" id="4.10.1000.10:FF:000022">
    <property type="entry name" value="Zinc finger CCCH domain-containing protein 7"/>
    <property type="match status" value="1"/>
</dbReference>
<accession>A0A671XCG1</accession>
<feature type="compositionally biased region" description="Low complexity" evidence="11">
    <location>
        <begin position="206"/>
        <end position="216"/>
    </location>
</feature>
<evidence type="ECO:0000259" key="12">
    <source>
        <dbReference type="PROSITE" id="PS50103"/>
    </source>
</evidence>
<feature type="region of interest" description="Disordered" evidence="11">
    <location>
        <begin position="905"/>
        <end position="934"/>
    </location>
</feature>
<feature type="zinc finger region" description="C3H1-type" evidence="10">
    <location>
        <begin position="826"/>
        <end position="848"/>
    </location>
</feature>
<evidence type="ECO:0000256" key="7">
    <source>
        <dbReference type="ARBA" id="ARBA00064187"/>
    </source>
</evidence>
<dbReference type="GeneID" id="115591238"/>
<comment type="function">
    <text evidence="6">Required for the export of polyadenylated mRNAs from the nucleus. Enhances ACVR1B-induced SMAD-dependent transcription. Binds to single-stranded DNA but not to double-stranded DNA in vitro. Involved in RNA cleavage.</text>
</comment>
<feature type="zinc finger region" description="C3H1-type" evidence="10">
    <location>
        <begin position="798"/>
        <end position="825"/>
    </location>
</feature>
<dbReference type="InParanoid" id="A0A671XCG1"/>
<feature type="compositionally biased region" description="Polar residues" evidence="11">
    <location>
        <begin position="265"/>
        <end position="281"/>
    </location>
</feature>
<evidence type="ECO:0000256" key="11">
    <source>
        <dbReference type="SAM" id="MobiDB-lite"/>
    </source>
</evidence>
<name>A0A671XCG1_SPAAU</name>
<comment type="subunit">
    <text evidence="7">Interacts with SMAD1, SMAD3, SMAD4, CPSF2 and CPSF3.</text>
</comment>
<feature type="compositionally biased region" description="Low complexity" evidence="11">
    <location>
        <begin position="561"/>
        <end position="578"/>
    </location>
</feature>
<evidence type="ECO:0000313" key="13">
    <source>
        <dbReference type="Ensembl" id="ENSSAUP00010048792.1"/>
    </source>
</evidence>
<dbReference type="SUPFAM" id="SSF90229">
    <property type="entry name" value="CCCH zinc finger"/>
    <property type="match status" value="1"/>
</dbReference>
<feature type="region of interest" description="Disordered" evidence="11">
    <location>
        <begin position="306"/>
        <end position="338"/>
    </location>
</feature>
<dbReference type="RefSeq" id="XP_030288907.1">
    <property type="nucleotide sequence ID" value="XM_030433047.1"/>
</dbReference>
<feature type="domain" description="C3H1-type" evidence="12">
    <location>
        <begin position="747"/>
        <end position="770"/>
    </location>
</feature>
<feature type="compositionally biased region" description="Low complexity" evidence="11">
    <location>
        <begin position="92"/>
        <end position="112"/>
    </location>
</feature>
<dbReference type="GO" id="GO:0003677">
    <property type="term" value="F:DNA binding"/>
    <property type="evidence" value="ECO:0007669"/>
    <property type="project" value="UniProtKB-KW"/>
</dbReference>
<dbReference type="PANTHER" id="PTHR46156:SF1">
    <property type="entry name" value="ZINC FINGER CCCH DOMAIN-CONTAINING PROTEIN 3"/>
    <property type="match status" value="1"/>
</dbReference>
<dbReference type="SMART" id="SM00356">
    <property type="entry name" value="ZnF_C3H1"/>
    <property type="match status" value="5"/>
</dbReference>
<reference evidence="13" key="2">
    <citation type="submission" date="2025-08" db="UniProtKB">
        <authorList>
            <consortium name="Ensembl"/>
        </authorList>
    </citation>
    <scope>IDENTIFICATION</scope>
</reference>
<dbReference type="AlphaFoldDB" id="A0A671XCG1"/>
<dbReference type="Pfam" id="PF00642">
    <property type="entry name" value="zf-CCCH"/>
    <property type="match status" value="2"/>
</dbReference>
<evidence type="ECO:0000256" key="8">
    <source>
        <dbReference type="ARBA" id="ARBA00071600"/>
    </source>
</evidence>
<dbReference type="OrthoDB" id="3247158at2759"/>
<dbReference type="InterPro" id="IPR000571">
    <property type="entry name" value="Znf_CCCH"/>
</dbReference>
<feature type="compositionally biased region" description="Low complexity" evidence="11">
    <location>
        <begin position="233"/>
        <end position="256"/>
    </location>
</feature>
<evidence type="ECO:0000256" key="6">
    <source>
        <dbReference type="ARBA" id="ARBA00057285"/>
    </source>
</evidence>
<feature type="zinc finger region" description="C3H1-type" evidence="10">
    <location>
        <begin position="771"/>
        <end position="797"/>
    </location>
</feature>
<dbReference type="GeneTree" id="ENSGT00940000161068"/>
<keyword evidence="1 10" id="KW-0479">Metal-binding</keyword>
<evidence type="ECO:0000313" key="14">
    <source>
        <dbReference type="Proteomes" id="UP000472265"/>
    </source>
</evidence>
<dbReference type="GO" id="GO:0005634">
    <property type="term" value="C:nucleus"/>
    <property type="evidence" value="ECO:0007669"/>
    <property type="project" value="TreeGrafter"/>
</dbReference>
<dbReference type="FunCoup" id="A0A671XCG1">
    <property type="interactions" value="1267"/>
</dbReference>
<evidence type="ECO:0000256" key="2">
    <source>
        <dbReference type="ARBA" id="ARBA00022737"/>
    </source>
</evidence>
<keyword evidence="3 10" id="KW-0863">Zinc-finger</keyword>
<evidence type="ECO:0000256" key="9">
    <source>
        <dbReference type="ARBA" id="ARBA00079564"/>
    </source>
</evidence>
<feature type="domain" description="C3H1-type" evidence="12">
    <location>
        <begin position="798"/>
        <end position="825"/>
    </location>
</feature>
<evidence type="ECO:0000256" key="3">
    <source>
        <dbReference type="ARBA" id="ARBA00022771"/>
    </source>
</evidence>
<dbReference type="GO" id="GO:0008270">
    <property type="term" value="F:zinc ion binding"/>
    <property type="evidence" value="ECO:0007669"/>
    <property type="project" value="UniProtKB-KW"/>
</dbReference>
<feature type="region of interest" description="Disordered" evidence="11">
    <location>
        <begin position="22"/>
        <end position="187"/>
    </location>
</feature>
<keyword evidence="2" id="KW-0677">Repeat</keyword>
<feature type="compositionally biased region" description="Polar residues" evidence="11">
    <location>
        <begin position="308"/>
        <end position="328"/>
    </location>
</feature>
<feature type="domain" description="C3H1-type" evidence="12">
    <location>
        <begin position="771"/>
        <end position="797"/>
    </location>
</feature>
<feature type="compositionally biased region" description="Polar residues" evidence="11">
    <location>
        <begin position="75"/>
        <end position="85"/>
    </location>
</feature>
<feature type="compositionally biased region" description="Polar residues" evidence="11">
    <location>
        <begin position="40"/>
        <end position="58"/>
    </location>
</feature>
<proteinExistence type="predicted"/>
<evidence type="ECO:0000256" key="5">
    <source>
        <dbReference type="ARBA" id="ARBA00023125"/>
    </source>
</evidence>
<keyword evidence="5" id="KW-0238">DNA-binding</keyword>
<protein>
    <recommendedName>
        <fullName evidence="8">Zinc finger CCCH domain-containing protein 3</fullName>
    </recommendedName>
    <alternativeName>
        <fullName evidence="9">Smad-interacting CPSF-like factor</fullName>
    </alternativeName>
</protein>
<dbReference type="FunFam" id="4.10.1000.10:FF:000008">
    <property type="entry name" value="zinc finger CCCH domain-containing protein 3"/>
    <property type="match status" value="1"/>
</dbReference>
<gene>
    <name evidence="13" type="primary">ZC3H3</name>
    <name evidence="13" type="synonym">zc3h3</name>
</gene>
<keyword evidence="14" id="KW-1185">Reference proteome</keyword>
<feature type="region of interest" description="Disordered" evidence="11">
    <location>
        <begin position="506"/>
        <end position="530"/>
    </location>
</feature>
<dbReference type="InterPro" id="IPR036855">
    <property type="entry name" value="Znf_CCCH_sf"/>
</dbReference>